<dbReference type="Proteomes" id="UP000242592">
    <property type="component" value="Unassembled WGS sequence"/>
</dbReference>
<dbReference type="PANTHER" id="PTHR45867">
    <property type="entry name" value="PURPLE ACID PHOSPHATASE"/>
    <property type="match status" value="1"/>
</dbReference>
<sequence length="281" mass="32572">MKKVVFLILIFLSLISFSSTVYMKIGQTIMIKNISENFEFTFPELSKNFIVAIYGDSRWGNKTHEKVVKKIMEFSPAVVVHLGDMVNKGDNLDDWNSFFKITKPLRQKAYFQPVKGNHENPDKYFRQYFGVYNYYSDFNDFRFIYIDLGQGLEAAINFLKEYATNKTIVFMHYPIFTVGAYCNNPFVKSLESLHGVFKSLGIKLVFSAHEHNYQRFFVEGINYVISGGGGAALYSKKCDSKFLVEFFKGYNFVILSIEKNVLKITAYDVSKNIIDRFDISY</sequence>
<gene>
    <name evidence="2" type="ORF">SAMN02745199_1013</name>
</gene>
<dbReference type="Gene3D" id="3.60.21.10">
    <property type="match status" value="1"/>
</dbReference>
<evidence type="ECO:0000313" key="2">
    <source>
        <dbReference type="EMBL" id="SHH40725.1"/>
    </source>
</evidence>
<dbReference type="GO" id="GO:0016787">
    <property type="term" value="F:hydrolase activity"/>
    <property type="evidence" value="ECO:0007669"/>
    <property type="project" value="InterPro"/>
</dbReference>
<dbReference type="RefSeq" id="WP_073072901.1">
    <property type="nucleotide sequence ID" value="NZ_FQXN01000003.1"/>
</dbReference>
<dbReference type="Pfam" id="PF00149">
    <property type="entry name" value="Metallophos"/>
    <property type="match status" value="1"/>
</dbReference>
<protein>
    <submittedName>
        <fullName evidence="2">3',5'-cyclic AMP phosphodiesterase CpdA</fullName>
    </submittedName>
</protein>
<dbReference type="STRING" id="1123380.SAMN02745199_1013"/>
<evidence type="ECO:0000313" key="3">
    <source>
        <dbReference type="Proteomes" id="UP000242592"/>
    </source>
</evidence>
<dbReference type="EMBL" id="FQXN01000003">
    <property type="protein sequence ID" value="SHH40725.1"/>
    <property type="molecule type" value="Genomic_DNA"/>
</dbReference>
<proteinExistence type="predicted"/>
<reference evidence="3" key="1">
    <citation type="submission" date="2016-11" db="EMBL/GenBank/DDBJ databases">
        <authorList>
            <person name="Varghese N."/>
            <person name="Submissions S."/>
        </authorList>
    </citation>
    <scope>NUCLEOTIDE SEQUENCE [LARGE SCALE GENOMIC DNA]</scope>
    <source>
        <strain evidence="3">DSM 15807</strain>
    </source>
</reference>
<dbReference type="AlphaFoldDB" id="A0A1M5SQE8"/>
<dbReference type="InterPro" id="IPR004843">
    <property type="entry name" value="Calcineurin-like_PHP"/>
</dbReference>
<accession>A0A1M5SQE8</accession>
<dbReference type="OrthoDB" id="9809781at2"/>
<feature type="domain" description="Calcineurin-like phosphoesterase" evidence="1">
    <location>
        <begin position="53"/>
        <end position="213"/>
    </location>
</feature>
<name>A0A1M5SQE8_9BACT</name>
<dbReference type="SUPFAM" id="SSF56300">
    <property type="entry name" value="Metallo-dependent phosphatases"/>
    <property type="match status" value="1"/>
</dbReference>
<organism evidence="2 3">
    <name type="scientific">Thermosipho atlanticus DSM 15807</name>
    <dbReference type="NCBI Taxonomy" id="1123380"/>
    <lineage>
        <taxon>Bacteria</taxon>
        <taxon>Thermotogati</taxon>
        <taxon>Thermotogota</taxon>
        <taxon>Thermotogae</taxon>
        <taxon>Thermotogales</taxon>
        <taxon>Fervidobacteriaceae</taxon>
        <taxon>Thermosipho</taxon>
    </lineage>
</organism>
<keyword evidence="3" id="KW-1185">Reference proteome</keyword>
<dbReference type="InterPro" id="IPR029052">
    <property type="entry name" value="Metallo-depent_PP-like"/>
</dbReference>
<evidence type="ECO:0000259" key="1">
    <source>
        <dbReference type="Pfam" id="PF00149"/>
    </source>
</evidence>